<dbReference type="PANTHER" id="PTHR47199">
    <property type="entry name" value="PHOTOSYSTEM II STABILITY/ASSEMBLY FACTOR HCF136, CHLOROPLASTIC"/>
    <property type="match status" value="1"/>
</dbReference>
<organism evidence="3 4">
    <name type="scientific">Aquimarina algiphila</name>
    <dbReference type="NCBI Taxonomy" id="2047982"/>
    <lineage>
        <taxon>Bacteria</taxon>
        <taxon>Pseudomonadati</taxon>
        <taxon>Bacteroidota</taxon>
        <taxon>Flavobacteriia</taxon>
        <taxon>Flavobacteriales</taxon>
        <taxon>Flavobacteriaceae</taxon>
        <taxon>Aquimarina</taxon>
    </lineage>
</organism>
<dbReference type="SUPFAM" id="SSF50939">
    <property type="entry name" value="Sialidases"/>
    <property type="match status" value="1"/>
</dbReference>
<dbReference type="InterPro" id="IPR036278">
    <property type="entry name" value="Sialidase_sf"/>
</dbReference>
<dbReference type="PANTHER" id="PTHR47199:SF2">
    <property type="entry name" value="PHOTOSYSTEM II STABILITY_ASSEMBLY FACTOR HCF136, CHLOROPLASTIC"/>
    <property type="match status" value="1"/>
</dbReference>
<dbReference type="Pfam" id="PF15902">
    <property type="entry name" value="Sortilin-Vps10"/>
    <property type="match status" value="1"/>
</dbReference>
<evidence type="ECO:0000313" key="4">
    <source>
        <dbReference type="Proteomes" id="UP000318833"/>
    </source>
</evidence>
<name>A0A554VFU7_9FLAO</name>
<protein>
    <submittedName>
        <fullName evidence="3">Oxidoreductase</fullName>
    </submittedName>
</protein>
<comment type="caution">
    <text evidence="3">The sequence shown here is derived from an EMBL/GenBank/DDBJ whole genome shotgun (WGS) entry which is preliminary data.</text>
</comment>
<dbReference type="Gene3D" id="2.130.10.10">
    <property type="entry name" value="YVTN repeat-like/Quinoprotein amine dehydrogenase"/>
    <property type="match status" value="1"/>
</dbReference>
<evidence type="ECO:0000313" key="3">
    <source>
        <dbReference type="EMBL" id="TSE06226.1"/>
    </source>
</evidence>
<keyword evidence="4" id="KW-1185">Reference proteome</keyword>
<evidence type="ECO:0000259" key="2">
    <source>
        <dbReference type="Pfam" id="PF15902"/>
    </source>
</evidence>
<reference evidence="3 4" key="1">
    <citation type="submission" date="2019-07" db="EMBL/GenBank/DDBJ databases">
        <title>The draft genome sequence of Aquimarina algiphila M91.</title>
        <authorList>
            <person name="Meng X."/>
        </authorList>
    </citation>
    <scope>NUCLEOTIDE SEQUENCE [LARGE SCALE GENOMIC DNA]</scope>
    <source>
        <strain evidence="3 4">M91</strain>
    </source>
</reference>
<proteinExistence type="predicted"/>
<dbReference type="InterPro" id="IPR031778">
    <property type="entry name" value="Sortilin_N"/>
</dbReference>
<dbReference type="OrthoDB" id="9813892at2"/>
<dbReference type="EMBL" id="VLNR01000048">
    <property type="protein sequence ID" value="TSE06226.1"/>
    <property type="molecule type" value="Genomic_DNA"/>
</dbReference>
<dbReference type="AlphaFoldDB" id="A0A554VFU7"/>
<dbReference type="RefSeq" id="WP_143917689.1">
    <property type="nucleotide sequence ID" value="NZ_CANMIK010000030.1"/>
</dbReference>
<dbReference type="Proteomes" id="UP000318833">
    <property type="component" value="Unassembled WGS sequence"/>
</dbReference>
<accession>A0A554VFU7</accession>
<dbReference type="CDD" id="cd15482">
    <property type="entry name" value="Sialidase_non-viral"/>
    <property type="match status" value="1"/>
</dbReference>
<keyword evidence="1" id="KW-0677">Repeat</keyword>
<evidence type="ECO:0000256" key="1">
    <source>
        <dbReference type="ARBA" id="ARBA00022737"/>
    </source>
</evidence>
<sequence length="354" mass="39209">MRLITIILLVLTIICCNTEDKVIAHDFSEIEIEYLLRDSLSVRAIAIYSDTLLGFGYNKGYGFINLKTNEKNLINFEITGSNEEYPNWVAEQRAVSFNNTSFFSLSIGSPARLRKISINNKEEKIVYSEINDKVFYDAMAFWNTREGIAMGDPTTNCLSILITRDEGETWSKVSCDNLPKVFDGEAAFAASNGNIAIIGDETWIVSGGMKSRVFYSPDKGKTWDVFATPIIEGKQTSGVYSVDFYDKNVGIIYGGDYTKPKDNIANKAITNDGGKTWSLLSEGKGPGYKSCVRYIPNGGGKEIAAVGFTGISISNDYGKHWKELSKEGFYTLRFINDSIAIAAGKGRIAKIIFK</sequence>
<feature type="domain" description="Sortilin N-terminal" evidence="2">
    <location>
        <begin position="160"/>
        <end position="282"/>
    </location>
</feature>
<gene>
    <name evidence="3" type="ORF">FOF46_20225</name>
</gene>
<dbReference type="InterPro" id="IPR015943">
    <property type="entry name" value="WD40/YVTN_repeat-like_dom_sf"/>
</dbReference>